<organism evidence="1 2">
    <name type="scientific">Clostridium perfringens E str. JGS1987</name>
    <dbReference type="NCBI Taxonomy" id="451755"/>
    <lineage>
        <taxon>Bacteria</taxon>
        <taxon>Bacillati</taxon>
        <taxon>Bacillota</taxon>
        <taxon>Clostridia</taxon>
        <taxon>Eubacteriales</taxon>
        <taxon>Clostridiaceae</taxon>
        <taxon>Clostridium</taxon>
    </lineage>
</organism>
<accession>B1BYJ0</accession>
<evidence type="ECO:0000313" key="1">
    <source>
        <dbReference type="EMBL" id="EDT13235.1"/>
    </source>
</evidence>
<name>B1BYJ0_CLOPF</name>
<dbReference type="RefSeq" id="WP_003466939.1">
    <property type="nucleotide sequence ID" value="NZ_ABDW01000078.1"/>
</dbReference>
<comment type="caution">
    <text evidence="1">The sequence shown here is derived from an EMBL/GenBank/DDBJ whole genome shotgun (WGS) entry which is preliminary data.</text>
</comment>
<evidence type="ECO:0000313" key="2">
    <source>
        <dbReference type="Proteomes" id="UP000005337"/>
    </source>
</evidence>
<dbReference type="AlphaFoldDB" id="B1BYJ0"/>
<gene>
    <name evidence="1" type="ORF">AC3_A0400</name>
</gene>
<dbReference type="Proteomes" id="UP000005337">
    <property type="component" value="Unassembled WGS sequence"/>
</dbReference>
<reference evidence="1 2" key="1">
    <citation type="submission" date="2007-07" db="EMBL/GenBank/DDBJ databases">
        <title>Annotation of Clostridium perfringens E str. JGS1987.</title>
        <authorList>
            <person name="Paulsen I."/>
            <person name="Sebastian Y."/>
        </authorList>
    </citation>
    <scope>NUCLEOTIDE SEQUENCE [LARGE SCALE GENOMIC DNA]</scope>
    <source>
        <strain evidence="2">E str. JGS1987</strain>
    </source>
</reference>
<dbReference type="EMBL" id="ABDW01000078">
    <property type="protein sequence ID" value="EDT13235.1"/>
    <property type="molecule type" value="Genomic_DNA"/>
</dbReference>
<proteinExistence type="predicted"/>
<sequence>MSESLADEYSRKVLEISKKFINELESELKMGKFDKNKLNNALKKDLGNREKLYKAMGKKMPVRERLSLISKYNGIEKQARKELPQLFKVATKVATKGLGGIEKML</sequence>
<protein>
    <submittedName>
        <fullName evidence="1">Uncharacterized protein</fullName>
    </submittedName>
</protein>